<dbReference type="AlphaFoldDB" id="A0AAN7I1P9"/>
<protein>
    <submittedName>
        <fullName evidence="1">DNA independent RNA polymerase I transcription factor</fullName>
    </submittedName>
</protein>
<reference evidence="1 2" key="1">
    <citation type="submission" date="2022-11" db="EMBL/GenBank/DDBJ databases">
        <title>Mucor velutinosus strain NIH1002 WGS.</title>
        <authorList>
            <person name="Subramanian P."/>
            <person name="Mullikin J.C."/>
            <person name="Segre J.A."/>
            <person name="Zelazny A.M."/>
        </authorList>
    </citation>
    <scope>NUCLEOTIDE SEQUENCE [LARGE SCALE GENOMIC DNA]</scope>
    <source>
        <strain evidence="1 2">NIH1002</strain>
    </source>
</reference>
<organism evidence="1 2">
    <name type="scientific">Mucor velutinosus</name>
    <dbReference type="NCBI Taxonomy" id="708070"/>
    <lineage>
        <taxon>Eukaryota</taxon>
        <taxon>Fungi</taxon>
        <taxon>Fungi incertae sedis</taxon>
        <taxon>Mucoromycota</taxon>
        <taxon>Mucoromycotina</taxon>
        <taxon>Mucoromycetes</taxon>
        <taxon>Mucorales</taxon>
        <taxon>Mucorineae</taxon>
        <taxon>Mucoraceae</taxon>
        <taxon>Mucor</taxon>
    </lineage>
</organism>
<dbReference type="GeneID" id="89944363"/>
<dbReference type="EMBL" id="JASEJX010000013">
    <property type="protein sequence ID" value="KAK4517326.1"/>
    <property type="molecule type" value="Genomic_DNA"/>
</dbReference>
<evidence type="ECO:0000313" key="2">
    <source>
        <dbReference type="Proteomes" id="UP001304243"/>
    </source>
</evidence>
<name>A0AAN7I1P9_9FUNG</name>
<dbReference type="Proteomes" id="UP001304243">
    <property type="component" value="Unassembled WGS sequence"/>
</dbReference>
<accession>A0AAN7I1P9</accession>
<sequence>MYITTARPSSGLSGCRVIYNFYPINTDTSAINTTAEITIHRLTSDKMAGLVMNLYGNFAGQLIGKSYQGEDPNQGVNIIDYEDGCYGKFNCWIPTNYTDPYPDLYTTVATDRDRDICDTNNGIDAIDALEDHSELIVTELDTVTVTETVLNVLTLVSTSTTSAGETLRTTAYLTSTSQVIEANRIIDSTSTHVEQDTTTTTTTTESVYIVEKQTTTTITTIIQLVN</sequence>
<proteinExistence type="predicted"/>
<keyword evidence="2" id="KW-1185">Reference proteome</keyword>
<gene>
    <name evidence="1" type="primary">RRN3</name>
    <name evidence="1" type="ORF">ATC70_000661</name>
</gene>
<dbReference type="RefSeq" id="XP_064683992.1">
    <property type="nucleotide sequence ID" value="XM_064820072.1"/>
</dbReference>
<comment type="caution">
    <text evidence="1">The sequence shown here is derived from an EMBL/GenBank/DDBJ whole genome shotgun (WGS) entry which is preliminary data.</text>
</comment>
<evidence type="ECO:0000313" key="1">
    <source>
        <dbReference type="EMBL" id="KAK4517326.1"/>
    </source>
</evidence>